<proteinExistence type="predicted"/>
<dbReference type="EMBL" id="JACJID010000005">
    <property type="protein sequence ID" value="MBA8929511.1"/>
    <property type="molecule type" value="Genomic_DNA"/>
</dbReference>
<gene>
    <name evidence="1" type="ORF">BC739_006729</name>
</gene>
<comment type="caution">
    <text evidence="1">The sequence shown here is derived from an EMBL/GenBank/DDBJ whole genome shotgun (WGS) entry which is preliminary data.</text>
</comment>
<organism evidence="1 2">
    <name type="scientific">Kutzneria viridogrisea</name>
    <dbReference type="NCBI Taxonomy" id="47990"/>
    <lineage>
        <taxon>Bacteria</taxon>
        <taxon>Bacillati</taxon>
        <taxon>Actinomycetota</taxon>
        <taxon>Actinomycetes</taxon>
        <taxon>Pseudonocardiales</taxon>
        <taxon>Pseudonocardiaceae</taxon>
        <taxon>Kutzneria</taxon>
    </lineage>
</organism>
<evidence type="ECO:0000313" key="1">
    <source>
        <dbReference type="EMBL" id="MBA8929511.1"/>
    </source>
</evidence>
<protein>
    <submittedName>
        <fullName evidence="1">Uncharacterized protein</fullName>
    </submittedName>
</protein>
<evidence type="ECO:0000313" key="2">
    <source>
        <dbReference type="Proteomes" id="UP000517916"/>
    </source>
</evidence>
<reference evidence="1 2" key="1">
    <citation type="submission" date="2020-08" db="EMBL/GenBank/DDBJ databases">
        <title>Genomic Encyclopedia of Archaeal and Bacterial Type Strains, Phase II (KMG-II): from individual species to whole genera.</title>
        <authorList>
            <person name="Goeker M."/>
        </authorList>
    </citation>
    <scope>NUCLEOTIDE SEQUENCE [LARGE SCALE GENOMIC DNA]</scope>
    <source>
        <strain evidence="1 2">DSM 43850</strain>
    </source>
</reference>
<keyword evidence="2" id="KW-1185">Reference proteome</keyword>
<dbReference type="RefSeq" id="WP_182839425.1">
    <property type="nucleotide sequence ID" value="NZ_BAAABQ010000017.1"/>
</dbReference>
<accession>A0ABR6BS91</accession>
<dbReference type="Proteomes" id="UP000517916">
    <property type="component" value="Unassembled WGS sequence"/>
</dbReference>
<name>A0ABR6BS91_9PSEU</name>
<sequence>MDVDGVRVDQFHRCDTELVWSFTPDDHTYFEVVLLEEDNNLRAWRATLHDDYFRPVRWLLPEDPDRQPLDEYGLDTWELVTEFVRDQITERRNQCCHACTSR</sequence>